<protein>
    <submittedName>
        <fullName evidence="2">Uncharacterized protein</fullName>
    </submittedName>
</protein>
<feature type="compositionally biased region" description="Polar residues" evidence="1">
    <location>
        <begin position="148"/>
        <end position="159"/>
    </location>
</feature>
<accession>A0A835YYC2</accession>
<dbReference type="Proteomes" id="UP000664859">
    <property type="component" value="Unassembled WGS sequence"/>
</dbReference>
<organism evidence="2 3">
    <name type="scientific">Tribonema minus</name>
    <dbReference type="NCBI Taxonomy" id="303371"/>
    <lineage>
        <taxon>Eukaryota</taxon>
        <taxon>Sar</taxon>
        <taxon>Stramenopiles</taxon>
        <taxon>Ochrophyta</taxon>
        <taxon>PX clade</taxon>
        <taxon>Xanthophyceae</taxon>
        <taxon>Tribonematales</taxon>
        <taxon>Tribonemataceae</taxon>
        <taxon>Tribonema</taxon>
    </lineage>
</organism>
<keyword evidence="3" id="KW-1185">Reference proteome</keyword>
<dbReference type="AlphaFoldDB" id="A0A835YYC2"/>
<sequence length="197" mass="21841">MQFLAIAAIDGSRGRKESRSAGQKADDQSKPSSRKLQCDIATQSLRLARRSDVIVVADVTSPVVIKCPQINRLRQDSFLKPLLRIAGWVFEQSSYTPPHLSYLSRERPVDVIMNMGDYNAMKKAWPELIGQDLETAQESIAKDMQGEGFNSPQLTPVDTSSDDPADPLPPMSSMFNPNVVFIYIGPQEKVVGARRCC</sequence>
<dbReference type="Gene3D" id="3.30.10.10">
    <property type="entry name" value="Trypsin Inhibitor V, subunit A"/>
    <property type="match status" value="1"/>
</dbReference>
<reference evidence="2" key="1">
    <citation type="submission" date="2021-02" db="EMBL/GenBank/DDBJ databases">
        <title>First Annotated Genome of the Yellow-green Alga Tribonema minus.</title>
        <authorList>
            <person name="Mahan K.M."/>
        </authorList>
    </citation>
    <scope>NUCLEOTIDE SEQUENCE</scope>
    <source>
        <strain evidence="2">UTEX B ZZ1240</strain>
    </source>
</reference>
<evidence type="ECO:0000313" key="3">
    <source>
        <dbReference type="Proteomes" id="UP000664859"/>
    </source>
</evidence>
<name>A0A835YYC2_9STRA</name>
<evidence type="ECO:0000313" key="2">
    <source>
        <dbReference type="EMBL" id="KAG5183861.1"/>
    </source>
</evidence>
<dbReference type="EMBL" id="JAFCMP010000184">
    <property type="protein sequence ID" value="KAG5183861.1"/>
    <property type="molecule type" value="Genomic_DNA"/>
</dbReference>
<comment type="caution">
    <text evidence="2">The sequence shown here is derived from an EMBL/GenBank/DDBJ whole genome shotgun (WGS) entry which is preliminary data.</text>
</comment>
<evidence type="ECO:0000256" key="1">
    <source>
        <dbReference type="SAM" id="MobiDB-lite"/>
    </source>
</evidence>
<proteinExistence type="predicted"/>
<gene>
    <name evidence="2" type="ORF">JKP88DRAFT_255667</name>
</gene>
<feature type="region of interest" description="Disordered" evidence="1">
    <location>
        <begin position="146"/>
        <end position="168"/>
    </location>
</feature>
<feature type="compositionally biased region" description="Basic and acidic residues" evidence="1">
    <location>
        <begin position="12"/>
        <end position="29"/>
    </location>
</feature>
<feature type="region of interest" description="Disordered" evidence="1">
    <location>
        <begin position="10"/>
        <end position="35"/>
    </location>
</feature>